<dbReference type="GO" id="GO:0030154">
    <property type="term" value="P:cell differentiation"/>
    <property type="evidence" value="ECO:0007669"/>
    <property type="project" value="UniProtKB-KW"/>
</dbReference>
<evidence type="ECO:0000256" key="5">
    <source>
        <dbReference type="ARBA" id="ARBA00023089"/>
    </source>
</evidence>
<gene>
    <name evidence="8" type="ORF">KI387_037271</name>
</gene>
<comment type="caution">
    <text evidence="8">The sequence shown here is derived from an EMBL/GenBank/DDBJ whole genome shotgun (WGS) entry which is preliminary data.</text>
</comment>
<evidence type="ECO:0000256" key="2">
    <source>
        <dbReference type="ARBA" id="ARBA00022473"/>
    </source>
</evidence>
<name>A0AA38FS48_TAXCH</name>
<comment type="similarity">
    <text evidence="1">Belongs to the FLX family.</text>
</comment>
<protein>
    <recommendedName>
        <fullName evidence="10">Protein FLX-like 3</fullName>
    </recommendedName>
</protein>
<dbReference type="PANTHER" id="PTHR33405:SF7">
    <property type="entry name" value="PROTEIN FLX-LIKE 1"/>
    <property type="match status" value="1"/>
</dbReference>
<evidence type="ECO:0000256" key="1">
    <source>
        <dbReference type="ARBA" id="ARBA00005405"/>
    </source>
</evidence>
<accession>A0AA38FS48</accession>
<organism evidence="8 9">
    <name type="scientific">Taxus chinensis</name>
    <name type="common">Chinese yew</name>
    <name type="synonym">Taxus wallichiana var. chinensis</name>
    <dbReference type="NCBI Taxonomy" id="29808"/>
    <lineage>
        <taxon>Eukaryota</taxon>
        <taxon>Viridiplantae</taxon>
        <taxon>Streptophyta</taxon>
        <taxon>Embryophyta</taxon>
        <taxon>Tracheophyta</taxon>
        <taxon>Spermatophyta</taxon>
        <taxon>Pinopsida</taxon>
        <taxon>Pinidae</taxon>
        <taxon>Conifers II</taxon>
        <taxon>Cupressales</taxon>
        <taxon>Taxaceae</taxon>
        <taxon>Taxus</taxon>
    </lineage>
</organism>
<dbReference type="PANTHER" id="PTHR33405">
    <property type="entry name" value="PROTEIN FLX-LIKE 2"/>
    <property type="match status" value="1"/>
</dbReference>
<evidence type="ECO:0000256" key="6">
    <source>
        <dbReference type="SAM" id="Coils"/>
    </source>
</evidence>
<sequence>MAGRNRLPAHVLKGAGAPRGIPSMREGPYARGPGPLPSHPGLEDMREGPFGRGPGHLPPHPALIEEKLAAQHQEIQGLLVENQRLAATHVALRQELAATQQELQHLNHVSGNLQVDKEHQLRELYDKSMKLEADLRATEPLKAEIMQLRGDNQKLAVARQELTGQVQALTQDLTRARADMHQIPALRTEIESLHQELQRARTAIEYEKKAHTEQLDQSQAMEKNLISMAREVEKLRAELANSDKRVRGASNPGGAYGGSYGNPEMGYSGGAYGDGYGMHSVQGGTESGAQYGAGAAPWGAYEMQRGHGRR</sequence>
<evidence type="ECO:0000313" key="8">
    <source>
        <dbReference type="EMBL" id="KAH9309360.1"/>
    </source>
</evidence>
<keyword evidence="2" id="KW-0217">Developmental protein</keyword>
<evidence type="ECO:0000256" key="3">
    <source>
        <dbReference type="ARBA" id="ARBA00022782"/>
    </source>
</evidence>
<dbReference type="InterPro" id="IPR040353">
    <property type="entry name" value="FLX/FLX-like"/>
</dbReference>
<reference evidence="8 9" key="1">
    <citation type="journal article" date="2021" name="Nat. Plants">
        <title>The Taxus genome provides insights into paclitaxel biosynthesis.</title>
        <authorList>
            <person name="Xiong X."/>
            <person name="Gou J."/>
            <person name="Liao Q."/>
            <person name="Li Y."/>
            <person name="Zhou Q."/>
            <person name="Bi G."/>
            <person name="Li C."/>
            <person name="Du R."/>
            <person name="Wang X."/>
            <person name="Sun T."/>
            <person name="Guo L."/>
            <person name="Liang H."/>
            <person name="Lu P."/>
            <person name="Wu Y."/>
            <person name="Zhang Z."/>
            <person name="Ro D.K."/>
            <person name="Shang Y."/>
            <person name="Huang S."/>
            <person name="Yan J."/>
        </authorList>
    </citation>
    <scope>NUCLEOTIDE SEQUENCE [LARGE SCALE GENOMIC DNA]</scope>
    <source>
        <strain evidence="8">Ta-2019</strain>
    </source>
</reference>
<dbReference type="OMA" id="SMAREFE"/>
<evidence type="ECO:0000256" key="4">
    <source>
        <dbReference type="ARBA" id="ARBA00023054"/>
    </source>
</evidence>
<dbReference type="AlphaFoldDB" id="A0AA38FS48"/>
<dbReference type="Proteomes" id="UP000824469">
    <property type="component" value="Unassembled WGS sequence"/>
</dbReference>
<evidence type="ECO:0000256" key="7">
    <source>
        <dbReference type="SAM" id="MobiDB-lite"/>
    </source>
</evidence>
<keyword evidence="3" id="KW-0221">Differentiation</keyword>
<keyword evidence="4 6" id="KW-0175">Coiled coil</keyword>
<feature type="region of interest" description="Disordered" evidence="7">
    <location>
        <begin position="1"/>
        <end position="41"/>
    </location>
</feature>
<proteinExistence type="inferred from homology"/>
<evidence type="ECO:0008006" key="10">
    <source>
        <dbReference type="Google" id="ProtNLM"/>
    </source>
</evidence>
<keyword evidence="5" id="KW-0287">Flowering</keyword>
<keyword evidence="9" id="KW-1185">Reference proteome</keyword>
<evidence type="ECO:0000313" key="9">
    <source>
        <dbReference type="Proteomes" id="UP000824469"/>
    </source>
</evidence>
<feature type="coiled-coil region" evidence="6">
    <location>
        <begin position="152"/>
        <end position="245"/>
    </location>
</feature>
<dbReference type="EMBL" id="JAHRHJ020000007">
    <property type="protein sequence ID" value="KAH9309360.1"/>
    <property type="molecule type" value="Genomic_DNA"/>
</dbReference>
<feature type="coiled-coil region" evidence="6">
    <location>
        <begin position="82"/>
        <end position="109"/>
    </location>
</feature>